<accession>A0AAW1HFT5</accession>
<name>A0AAW1HFT5_POPJA</name>
<reference evidence="2 3" key="1">
    <citation type="journal article" date="2024" name="BMC Genomics">
        <title>De novo assembly and annotation of Popillia japonica's genome with initial clues to its potential as an invasive pest.</title>
        <authorList>
            <person name="Cucini C."/>
            <person name="Boschi S."/>
            <person name="Funari R."/>
            <person name="Cardaioli E."/>
            <person name="Iannotti N."/>
            <person name="Marturano G."/>
            <person name="Paoli F."/>
            <person name="Bruttini M."/>
            <person name="Carapelli A."/>
            <person name="Frati F."/>
            <person name="Nardi F."/>
        </authorList>
    </citation>
    <scope>NUCLEOTIDE SEQUENCE [LARGE SCALE GENOMIC DNA]</scope>
    <source>
        <strain evidence="2">DMR45628</strain>
    </source>
</reference>
<gene>
    <name evidence="2" type="ORF">QE152_g40549</name>
</gene>
<comment type="caution">
    <text evidence="2">The sequence shown here is derived from an EMBL/GenBank/DDBJ whole genome shotgun (WGS) entry which is preliminary data.</text>
</comment>
<evidence type="ECO:0000313" key="3">
    <source>
        <dbReference type="Proteomes" id="UP001458880"/>
    </source>
</evidence>
<keyword evidence="1" id="KW-0472">Membrane</keyword>
<evidence type="ECO:0000313" key="2">
    <source>
        <dbReference type="EMBL" id="KAK9675209.1"/>
    </source>
</evidence>
<evidence type="ECO:0000256" key="1">
    <source>
        <dbReference type="SAM" id="Phobius"/>
    </source>
</evidence>
<keyword evidence="1" id="KW-1133">Transmembrane helix</keyword>
<dbReference type="EMBL" id="JASPKY010001222">
    <property type="protein sequence ID" value="KAK9675209.1"/>
    <property type="molecule type" value="Genomic_DNA"/>
</dbReference>
<keyword evidence="3" id="KW-1185">Reference proteome</keyword>
<dbReference type="Proteomes" id="UP001458880">
    <property type="component" value="Unassembled WGS sequence"/>
</dbReference>
<proteinExistence type="predicted"/>
<organism evidence="2 3">
    <name type="scientific">Popillia japonica</name>
    <name type="common">Japanese beetle</name>
    <dbReference type="NCBI Taxonomy" id="7064"/>
    <lineage>
        <taxon>Eukaryota</taxon>
        <taxon>Metazoa</taxon>
        <taxon>Ecdysozoa</taxon>
        <taxon>Arthropoda</taxon>
        <taxon>Hexapoda</taxon>
        <taxon>Insecta</taxon>
        <taxon>Pterygota</taxon>
        <taxon>Neoptera</taxon>
        <taxon>Endopterygota</taxon>
        <taxon>Coleoptera</taxon>
        <taxon>Polyphaga</taxon>
        <taxon>Scarabaeiformia</taxon>
        <taxon>Scarabaeidae</taxon>
        <taxon>Rutelinae</taxon>
        <taxon>Popillia</taxon>
    </lineage>
</organism>
<sequence length="101" mass="11796">MDADELLLCTAATSTIILYANVINKRKRKKVTWAKGWIGRRLHSRGVLNMLNKELLLEDAGAYRNFLRMSVDSFEILLQIMEEKLKRQDTVMRESISVRNR</sequence>
<protein>
    <submittedName>
        <fullName evidence="2">Uncharacterized protein</fullName>
    </submittedName>
</protein>
<feature type="transmembrane region" description="Helical" evidence="1">
    <location>
        <begin position="6"/>
        <end position="23"/>
    </location>
</feature>
<dbReference type="AlphaFoldDB" id="A0AAW1HFT5"/>
<keyword evidence="1" id="KW-0812">Transmembrane</keyword>